<dbReference type="InterPro" id="IPR003675">
    <property type="entry name" value="Rce1/LyrA-like_dom"/>
</dbReference>
<feature type="transmembrane region" description="Helical" evidence="1">
    <location>
        <begin position="271"/>
        <end position="289"/>
    </location>
</feature>
<keyword evidence="3" id="KW-0645">Protease</keyword>
<reference evidence="4" key="1">
    <citation type="submission" date="2016-11" db="EMBL/GenBank/DDBJ databases">
        <authorList>
            <person name="Varghese N."/>
            <person name="Submissions S."/>
        </authorList>
    </citation>
    <scope>NUCLEOTIDE SEQUENCE [LARGE SCALE GENOMIC DNA]</scope>
    <source>
        <strain evidence="4">DSM 3071</strain>
    </source>
</reference>
<feature type="transmembrane region" description="Helical" evidence="1">
    <location>
        <begin position="151"/>
        <end position="171"/>
    </location>
</feature>
<keyword evidence="4" id="KW-1185">Reference proteome</keyword>
<dbReference type="AlphaFoldDB" id="A0A1M5ZDR3"/>
<keyword evidence="1" id="KW-0472">Membrane</keyword>
<dbReference type="OrthoDB" id="2806188at2"/>
<evidence type="ECO:0000313" key="4">
    <source>
        <dbReference type="Proteomes" id="UP000184278"/>
    </source>
</evidence>
<keyword evidence="1" id="KW-0812">Transmembrane</keyword>
<keyword evidence="1" id="KW-1133">Transmembrane helix</keyword>
<gene>
    <name evidence="3" type="ORF">SAMN02745229_02173</name>
</gene>
<feature type="transmembrane region" description="Helical" evidence="1">
    <location>
        <begin position="29"/>
        <end position="55"/>
    </location>
</feature>
<dbReference type="GO" id="GO:0004175">
    <property type="term" value="F:endopeptidase activity"/>
    <property type="evidence" value="ECO:0007669"/>
    <property type="project" value="UniProtKB-ARBA"/>
</dbReference>
<dbReference type="STRING" id="1121131.SAMN02745229_02173"/>
<feature type="domain" description="CAAX prenyl protease 2/Lysostaphin resistance protein A-like" evidence="2">
    <location>
        <begin position="158"/>
        <end position="245"/>
    </location>
</feature>
<evidence type="ECO:0000259" key="2">
    <source>
        <dbReference type="Pfam" id="PF02517"/>
    </source>
</evidence>
<dbReference type="EMBL" id="FQXK01000017">
    <property type="protein sequence ID" value="SHI22336.1"/>
    <property type="molecule type" value="Genomic_DNA"/>
</dbReference>
<protein>
    <submittedName>
        <fullName evidence="3">CAAX protease self-immunity</fullName>
    </submittedName>
</protein>
<feature type="transmembrane region" description="Helical" evidence="1">
    <location>
        <begin position="75"/>
        <end position="102"/>
    </location>
</feature>
<dbReference type="Proteomes" id="UP000184278">
    <property type="component" value="Unassembled WGS sequence"/>
</dbReference>
<organism evidence="3 4">
    <name type="scientific">Butyrivibrio fibrisolvens DSM 3071</name>
    <dbReference type="NCBI Taxonomy" id="1121131"/>
    <lineage>
        <taxon>Bacteria</taxon>
        <taxon>Bacillati</taxon>
        <taxon>Bacillota</taxon>
        <taxon>Clostridia</taxon>
        <taxon>Lachnospirales</taxon>
        <taxon>Lachnospiraceae</taxon>
        <taxon>Butyrivibrio</taxon>
    </lineage>
</organism>
<feature type="transmembrane region" description="Helical" evidence="1">
    <location>
        <begin position="122"/>
        <end position="145"/>
    </location>
</feature>
<name>A0A1M5ZDR3_BUTFI</name>
<feature type="transmembrane region" description="Helical" evidence="1">
    <location>
        <begin position="210"/>
        <end position="229"/>
    </location>
</feature>
<evidence type="ECO:0000256" key="1">
    <source>
        <dbReference type="SAM" id="Phobius"/>
    </source>
</evidence>
<dbReference type="GO" id="GO:0080120">
    <property type="term" value="P:CAAX-box protein maturation"/>
    <property type="evidence" value="ECO:0007669"/>
    <property type="project" value="UniProtKB-ARBA"/>
</dbReference>
<sequence length="293" mass="32007">MCMKKNEDGNFVLSGREHGGYRWFKPLQVILFTAAFYAVLLGAVLVMTILAGLMSGVSPGEILSGNSRGYDNVDMYTPVGAIMNIGSIAVLLPALFFATLVVRYRSFGTYQSVTGKWRMRHFLIYFVTGLIVVALPLAICSFIKGEATGEIHFTIAGFIICMVLGFCQCMAEEHIFRGLLMQTFGGWTRITTVAIILQAVPFAIIHPYNITGKISVLLSGILMGVMVYISGGLEASCAYHILNNVTLYIINGFGIQTVSTNLNISDLVFDVLVQGAFIVLIVFLTGKIGEKRK</sequence>
<feature type="transmembrane region" description="Helical" evidence="1">
    <location>
        <begin position="241"/>
        <end position="259"/>
    </location>
</feature>
<feature type="transmembrane region" description="Helical" evidence="1">
    <location>
        <begin position="183"/>
        <end position="204"/>
    </location>
</feature>
<dbReference type="GO" id="GO:0006508">
    <property type="term" value="P:proteolysis"/>
    <property type="evidence" value="ECO:0007669"/>
    <property type="project" value="UniProtKB-KW"/>
</dbReference>
<keyword evidence="3" id="KW-0378">Hydrolase</keyword>
<evidence type="ECO:0000313" key="3">
    <source>
        <dbReference type="EMBL" id="SHI22336.1"/>
    </source>
</evidence>
<dbReference type="Pfam" id="PF02517">
    <property type="entry name" value="Rce1-like"/>
    <property type="match status" value="1"/>
</dbReference>
<accession>A0A1M5ZDR3</accession>
<proteinExistence type="predicted"/>